<comment type="caution">
    <text evidence="2">The sequence shown here is derived from an EMBL/GenBank/DDBJ whole genome shotgun (WGS) entry which is preliminary data.</text>
</comment>
<protein>
    <submittedName>
        <fullName evidence="2">Uncharacterized protein</fullName>
    </submittedName>
</protein>
<organism evidence="2 3">
    <name type="scientific">Saccharopolyspora gregorii</name>
    <dbReference type="NCBI Taxonomy" id="33914"/>
    <lineage>
        <taxon>Bacteria</taxon>
        <taxon>Bacillati</taxon>
        <taxon>Actinomycetota</taxon>
        <taxon>Actinomycetes</taxon>
        <taxon>Pseudonocardiales</taxon>
        <taxon>Pseudonocardiaceae</taxon>
        <taxon>Saccharopolyspora</taxon>
    </lineage>
</organism>
<gene>
    <name evidence="2" type="ORF">GCM10020366_70830</name>
</gene>
<dbReference type="EMBL" id="BAAAYK010000042">
    <property type="protein sequence ID" value="GAA3366600.1"/>
    <property type="molecule type" value="Genomic_DNA"/>
</dbReference>
<name>A0ABP6S2V2_9PSEU</name>
<feature type="compositionally biased region" description="Low complexity" evidence="1">
    <location>
        <begin position="145"/>
        <end position="163"/>
    </location>
</feature>
<sequence length="169" mass="17767">MVDEQCTHGAAPFPWVESSLGRDHPFMPPSGSWRQVAYPVVIRRPENPSHPEPPRDSICRMPAAVTAQQRADRTARALAAATAAGRDLGLDVGAATVLHDAFSVVVHLSPSPVVVRVPTVLPGGTDVETQAAASAASSTSWPGWPSRACPSSRRARSCPANRCGATASR</sequence>
<evidence type="ECO:0000256" key="1">
    <source>
        <dbReference type="SAM" id="MobiDB-lite"/>
    </source>
</evidence>
<keyword evidence="3" id="KW-1185">Reference proteome</keyword>
<dbReference type="Proteomes" id="UP001500483">
    <property type="component" value="Unassembled WGS sequence"/>
</dbReference>
<proteinExistence type="predicted"/>
<accession>A0ABP6S2V2</accession>
<evidence type="ECO:0000313" key="2">
    <source>
        <dbReference type="EMBL" id="GAA3366600.1"/>
    </source>
</evidence>
<feature type="region of interest" description="Disordered" evidence="1">
    <location>
        <begin position="134"/>
        <end position="169"/>
    </location>
</feature>
<evidence type="ECO:0000313" key="3">
    <source>
        <dbReference type="Proteomes" id="UP001500483"/>
    </source>
</evidence>
<reference evidence="3" key="1">
    <citation type="journal article" date="2019" name="Int. J. Syst. Evol. Microbiol.">
        <title>The Global Catalogue of Microorganisms (GCM) 10K type strain sequencing project: providing services to taxonomists for standard genome sequencing and annotation.</title>
        <authorList>
            <consortium name="The Broad Institute Genomics Platform"/>
            <consortium name="The Broad Institute Genome Sequencing Center for Infectious Disease"/>
            <person name="Wu L."/>
            <person name="Ma J."/>
        </authorList>
    </citation>
    <scope>NUCLEOTIDE SEQUENCE [LARGE SCALE GENOMIC DNA]</scope>
    <source>
        <strain evidence="3">JCM 9687</strain>
    </source>
</reference>